<name>A0ABV2CVR6_9RHOO</name>
<keyword evidence="3" id="KW-1185">Reference proteome</keyword>
<proteinExistence type="predicted"/>
<sequence length="131" mass="14076">MIRSLVAASVIFISALSSASAAPQIKVTGVFSDLHFVAQAGDVTGTEIFIVFGGEQGYFAIIQCAEGWPSKPVIVPAIVHGAEVEFAPHGQTESHCPNAKFRGTVSSSGLRGKFENTDYPGFLKRKRSYWQ</sequence>
<evidence type="ECO:0000313" key="3">
    <source>
        <dbReference type="Proteomes" id="UP001548590"/>
    </source>
</evidence>
<gene>
    <name evidence="2" type="ORF">ABVT11_16835</name>
</gene>
<comment type="caution">
    <text evidence="2">The sequence shown here is derived from an EMBL/GenBank/DDBJ whole genome shotgun (WGS) entry which is preliminary data.</text>
</comment>
<dbReference type="Proteomes" id="UP001548590">
    <property type="component" value="Unassembled WGS sequence"/>
</dbReference>
<keyword evidence="1" id="KW-0732">Signal</keyword>
<dbReference type="EMBL" id="JBEWLZ010000012">
    <property type="protein sequence ID" value="MET1491507.1"/>
    <property type="molecule type" value="Genomic_DNA"/>
</dbReference>
<protein>
    <submittedName>
        <fullName evidence="2">Uncharacterized protein</fullName>
    </submittedName>
</protein>
<reference evidence="2 3" key="1">
    <citation type="submission" date="2024-07" db="EMBL/GenBank/DDBJ databases">
        <title>Uliginosibacterium paludis KCTC:42655.</title>
        <authorList>
            <person name="Kim M.K."/>
        </authorList>
    </citation>
    <scope>NUCLEOTIDE SEQUENCE [LARGE SCALE GENOMIC DNA]</scope>
    <source>
        <strain evidence="2 3">KCTC 42655</strain>
    </source>
</reference>
<feature type="signal peptide" evidence="1">
    <location>
        <begin position="1"/>
        <end position="21"/>
    </location>
</feature>
<evidence type="ECO:0000256" key="1">
    <source>
        <dbReference type="SAM" id="SignalP"/>
    </source>
</evidence>
<organism evidence="2 3">
    <name type="scientific">Uliginosibacterium paludis</name>
    <dbReference type="NCBI Taxonomy" id="1615952"/>
    <lineage>
        <taxon>Bacteria</taxon>
        <taxon>Pseudomonadati</taxon>
        <taxon>Pseudomonadota</taxon>
        <taxon>Betaproteobacteria</taxon>
        <taxon>Rhodocyclales</taxon>
        <taxon>Zoogloeaceae</taxon>
        <taxon>Uliginosibacterium</taxon>
    </lineage>
</organism>
<feature type="chain" id="PRO_5047497686" evidence="1">
    <location>
        <begin position="22"/>
        <end position="131"/>
    </location>
</feature>
<evidence type="ECO:0000313" key="2">
    <source>
        <dbReference type="EMBL" id="MET1491507.1"/>
    </source>
</evidence>
<accession>A0ABV2CVR6</accession>
<dbReference type="RefSeq" id="WP_345927375.1">
    <property type="nucleotide sequence ID" value="NZ_JBDIVF010000004.1"/>
</dbReference>